<dbReference type="Pfam" id="PF00877">
    <property type="entry name" value="NLPC_P60"/>
    <property type="match status" value="1"/>
</dbReference>
<evidence type="ECO:0000259" key="5">
    <source>
        <dbReference type="PROSITE" id="PS51935"/>
    </source>
</evidence>
<sequence>MAWDDEQRRNAALIAEVGRSLGASDRDVLIALMVAAQESGLRNLNYGDRDSQGLFQQRPSMAWGTVDQIRDPRYAAQAFFKGAGTNPGLLSLSGRDSMSLTQAAQAVQRSGFPDAYAKHEKAMRELMGSVASPQAGTLGASPGLDDLLADLKPDPVAADPTEAVAAVDGSALDAMSADDVGLGEASAVESGLGTMSFGQQPQNQLAHLQMPSLEDLGVTTTTTTFSGEESWRNEIVAAAREMLGTPYVWGGTSYSGVDCSGLIALLYGERGFNLPRLSADQARSGERVGFDALKPGDLVAIDNSSRNNGADHIGIFVGNGQVIHAPRPGSAVKVDSIDSVFKGGWGIRLSR</sequence>
<keyword evidence="3 6" id="KW-0378">Hydrolase</keyword>
<evidence type="ECO:0000313" key="6">
    <source>
        <dbReference type="EMBL" id="MDP9820482.1"/>
    </source>
</evidence>
<evidence type="ECO:0000256" key="2">
    <source>
        <dbReference type="ARBA" id="ARBA00022670"/>
    </source>
</evidence>
<keyword evidence="4" id="KW-0788">Thiol protease</keyword>
<dbReference type="GO" id="GO:0016787">
    <property type="term" value="F:hydrolase activity"/>
    <property type="evidence" value="ECO:0007669"/>
    <property type="project" value="UniProtKB-KW"/>
</dbReference>
<name>A0ABT9NJ98_9ACTN</name>
<keyword evidence="7" id="KW-1185">Reference proteome</keyword>
<accession>A0ABT9NJ98</accession>
<comment type="similarity">
    <text evidence="1">Belongs to the peptidase C40 family.</text>
</comment>
<reference evidence="6 7" key="1">
    <citation type="submission" date="2023-07" db="EMBL/GenBank/DDBJ databases">
        <title>Sequencing the genomes of 1000 actinobacteria strains.</title>
        <authorList>
            <person name="Klenk H.-P."/>
        </authorList>
    </citation>
    <scope>NUCLEOTIDE SEQUENCE [LARGE SCALE GENOMIC DNA]</scope>
    <source>
        <strain evidence="6 7">GD13</strain>
    </source>
</reference>
<organism evidence="6 7">
    <name type="scientific">Nocardioides massiliensis</name>
    <dbReference type="NCBI Taxonomy" id="1325935"/>
    <lineage>
        <taxon>Bacteria</taxon>
        <taxon>Bacillati</taxon>
        <taxon>Actinomycetota</taxon>
        <taxon>Actinomycetes</taxon>
        <taxon>Propionibacteriales</taxon>
        <taxon>Nocardioidaceae</taxon>
        <taxon>Nocardioides</taxon>
    </lineage>
</organism>
<evidence type="ECO:0000256" key="4">
    <source>
        <dbReference type="ARBA" id="ARBA00022807"/>
    </source>
</evidence>
<gene>
    <name evidence="6" type="ORF">J2S59_000291</name>
</gene>
<evidence type="ECO:0000313" key="7">
    <source>
        <dbReference type="Proteomes" id="UP001240447"/>
    </source>
</evidence>
<evidence type="ECO:0000256" key="3">
    <source>
        <dbReference type="ARBA" id="ARBA00022801"/>
    </source>
</evidence>
<dbReference type="EMBL" id="JAUSQM010000001">
    <property type="protein sequence ID" value="MDP9820482.1"/>
    <property type="molecule type" value="Genomic_DNA"/>
</dbReference>
<dbReference type="Proteomes" id="UP001240447">
    <property type="component" value="Unassembled WGS sequence"/>
</dbReference>
<dbReference type="SUPFAM" id="SSF54001">
    <property type="entry name" value="Cysteine proteinases"/>
    <property type="match status" value="1"/>
</dbReference>
<protein>
    <submittedName>
        <fullName evidence="6">Cell wall-associated NlpC family hydrolase</fullName>
    </submittedName>
</protein>
<dbReference type="Gene3D" id="3.90.1720.10">
    <property type="entry name" value="endopeptidase domain like (from Nostoc punctiforme)"/>
    <property type="match status" value="1"/>
</dbReference>
<dbReference type="PROSITE" id="PS51935">
    <property type="entry name" value="NLPC_P60"/>
    <property type="match status" value="1"/>
</dbReference>
<comment type="caution">
    <text evidence="6">The sequence shown here is derived from an EMBL/GenBank/DDBJ whole genome shotgun (WGS) entry which is preliminary data.</text>
</comment>
<dbReference type="InterPro" id="IPR038765">
    <property type="entry name" value="Papain-like_cys_pep_sf"/>
</dbReference>
<proteinExistence type="inferred from homology"/>
<feature type="domain" description="NlpC/P60" evidence="5">
    <location>
        <begin position="229"/>
        <end position="351"/>
    </location>
</feature>
<dbReference type="PANTHER" id="PTHR47053:SF1">
    <property type="entry name" value="MUREIN DD-ENDOPEPTIDASE MEPH-RELATED"/>
    <property type="match status" value="1"/>
</dbReference>
<dbReference type="InterPro" id="IPR000064">
    <property type="entry name" value="NLP_P60_dom"/>
</dbReference>
<dbReference type="InterPro" id="IPR051202">
    <property type="entry name" value="Peptidase_C40"/>
</dbReference>
<dbReference type="RefSeq" id="WP_306824736.1">
    <property type="nucleotide sequence ID" value="NZ_JAUSQM010000001.1"/>
</dbReference>
<evidence type="ECO:0000256" key="1">
    <source>
        <dbReference type="ARBA" id="ARBA00007074"/>
    </source>
</evidence>
<keyword evidence="2" id="KW-0645">Protease</keyword>
<dbReference type="PANTHER" id="PTHR47053">
    <property type="entry name" value="MUREIN DD-ENDOPEPTIDASE MEPH-RELATED"/>
    <property type="match status" value="1"/>
</dbReference>